<evidence type="ECO:0000256" key="2">
    <source>
        <dbReference type="ARBA" id="ARBA00023015"/>
    </source>
</evidence>
<comment type="similarity">
    <text evidence="1">Belongs to the BlaI transcriptional regulatory family.</text>
</comment>
<dbReference type="OrthoDB" id="9795583at2"/>
<evidence type="ECO:0000313" key="7">
    <source>
        <dbReference type="Proteomes" id="UP000260680"/>
    </source>
</evidence>
<dbReference type="PIRSF" id="PIRSF019455">
    <property type="entry name" value="CopR_AtkY"/>
    <property type="match status" value="1"/>
</dbReference>
<keyword evidence="3" id="KW-0238">DNA-binding</keyword>
<dbReference type="GO" id="GO:0003677">
    <property type="term" value="F:DNA binding"/>
    <property type="evidence" value="ECO:0007669"/>
    <property type="project" value="UniProtKB-KW"/>
</dbReference>
<dbReference type="EMBL" id="BRPJ01000100">
    <property type="protein sequence ID" value="GLB32824.1"/>
    <property type="molecule type" value="Genomic_DNA"/>
</dbReference>
<reference evidence="5 8" key="2">
    <citation type="journal article" date="2024" name="Int. J. Syst. Evol. Microbiol.">
        <title>Lacrimispora brassicae sp. nov. isolated from fermented cabbage, and proposal of Clostridium indicum Gundawar et al. 2019 and Clostridium methoxybenzovorans Mechichi et al. 1999 as heterotypic synonyms of Lacrimispora amygdalina (Parshina et al. 2003) Haas and Blanchard 2020 and Lacrimispora indolis (McClung and McCoy 1957) Haas and Blanchard 2020, respectively.</title>
        <authorList>
            <person name="Kobayashi H."/>
            <person name="Tanizawa Y."/>
            <person name="Sakamoto M."/>
            <person name="Ohkuma M."/>
            <person name="Tohno M."/>
        </authorList>
    </citation>
    <scope>NUCLEOTIDE SEQUENCE [LARGE SCALE GENOMIC DNA]</scope>
    <source>
        <strain evidence="5 8">DSM 12857</strain>
    </source>
</reference>
<dbReference type="Pfam" id="PF03965">
    <property type="entry name" value="Penicillinase_R"/>
    <property type="match status" value="1"/>
</dbReference>
<protein>
    <submittedName>
        <fullName evidence="6">BlaI/MecI/CopY family transcriptional regulator</fullName>
    </submittedName>
</protein>
<comment type="caution">
    <text evidence="6">The sequence shown here is derived from an EMBL/GenBank/DDBJ whole genome shotgun (WGS) entry which is preliminary data.</text>
</comment>
<evidence type="ECO:0000256" key="1">
    <source>
        <dbReference type="ARBA" id="ARBA00011046"/>
    </source>
</evidence>
<evidence type="ECO:0000313" key="5">
    <source>
        <dbReference type="EMBL" id="GLB32824.1"/>
    </source>
</evidence>
<name>A0A3E2N5V4_9FIRM</name>
<dbReference type="Gene3D" id="1.10.10.10">
    <property type="entry name" value="Winged helix-like DNA-binding domain superfamily/Winged helix DNA-binding domain"/>
    <property type="match status" value="1"/>
</dbReference>
<dbReference type="SUPFAM" id="SSF46785">
    <property type="entry name" value="Winged helix' DNA-binding domain"/>
    <property type="match status" value="1"/>
</dbReference>
<dbReference type="InterPro" id="IPR005650">
    <property type="entry name" value="BlaI_family"/>
</dbReference>
<dbReference type="Proteomes" id="UP001419084">
    <property type="component" value="Unassembled WGS sequence"/>
</dbReference>
<evidence type="ECO:0000313" key="6">
    <source>
        <dbReference type="EMBL" id="RFZ76383.1"/>
    </source>
</evidence>
<dbReference type="Gene3D" id="1.10.4040.10">
    <property type="entry name" value="Penicillinase repressor domain"/>
    <property type="match status" value="1"/>
</dbReference>
<organism evidence="6 7">
    <name type="scientific">Lacrimispora amygdalina</name>
    <dbReference type="NCBI Taxonomy" id="253257"/>
    <lineage>
        <taxon>Bacteria</taxon>
        <taxon>Bacillati</taxon>
        <taxon>Bacillota</taxon>
        <taxon>Clostridia</taxon>
        <taxon>Lachnospirales</taxon>
        <taxon>Lachnospiraceae</taxon>
        <taxon>Lacrimispora</taxon>
    </lineage>
</organism>
<evidence type="ECO:0000256" key="4">
    <source>
        <dbReference type="ARBA" id="ARBA00023163"/>
    </source>
</evidence>
<dbReference type="InterPro" id="IPR036388">
    <property type="entry name" value="WH-like_DNA-bd_sf"/>
</dbReference>
<dbReference type="AlphaFoldDB" id="A0A3E2N5V4"/>
<keyword evidence="4" id="KW-0804">Transcription</keyword>
<dbReference type="Proteomes" id="UP000260680">
    <property type="component" value="Unassembled WGS sequence"/>
</dbReference>
<dbReference type="RefSeq" id="WP_117419478.1">
    <property type="nucleotide sequence ID" value="NZ_BRPJ01000100.1"/>
</dbReference>
<gene>
    <name evidence="6" type="ORF">DS742_24010</name>
    <name evidence="5" type="ORF">LAD12857_47470</name>
</gene>
<proteinExistence type="inferred from homology"/>
<dbReference type="InterPro" id="IPR036390">
    <property type="entry name" value="WH_DNA-bd_sf"/>
</dbReference>
<reference evidence="6 7" key="1">
    <citation type="submission" date="2018-07" db="EMBL/GenBank/DDBJ databases">
        <title>New species, Clostridium PI-S10-A1B.</title>
        <authorList>
            <person name="Krishna G."/>
            <person name="Summeta K."/>
            <person name="Shikha S."/>
            <person name="Prabhu P.B."/>
            <person name="Suresh K."/>
        </authorList>
    </citation>
    <scope>NUCLEOTIDE SEQUENCE [LARGE SCALE GENOMIC DNA]</scope>
    <source>
        <strain evidence="6 7">PI-S10-A1B</strain>
    </source>
</reference>
<dbReference type="EMBL" id="QOHO01000088">
    <property type="protein sequence ID" value="RFZ76383.1"/>
    <property type="molecule type" value="Genomic_DNA"/>
</dbReference>
<evidence type="ECO:0000256" key="3">
    <source>
        <dbReference type="ARBA" id="ARBA00023125"/>
    </source>
</evidence>
<dbReference type="GO" id="GO:0045892">
    <property type="term" value="P:negative regulation of DNA-templated transcription"/>
    <property type="evidence" value="ECO:0007669"/>
    <property type="project" value="InterPro"/>
</dbReference>
<keyword evidence="2" id="KW-0805">Transcription regulation</keyword>
<evidence type="ECO:0000313" key="8">
    <source>
        <dbReference type="Proteomes" id="UP001419084"/>
    </source>
</evidence>
<accession>A0A3E2N5V4</accession>
<sequence length="121" mass="14074">MEQYKLGEMEQKFAGIIWANEPVSSRTLTEICEKEFAWKRTTTYTMLKRLCERKIFENNNGTVTALMSKDEFGAAQGEQFLSDAFAGSLPQFLAAFTRRKKLNSKEIEEIQQLIDEYKEEE</sequence>
<keyword evidence="8" id="KW-1185">Reference proteome</keyword>